<dbReference type="Pfam" id="PF12752">
    <property type="entry name" value="SUZ"/>
    <property type="match status" value="1"/>
</dbReference>
<dbReference type="Pfam" id="PF12901">
    <property type="entry name" value="SUZ-C"/>
    <property type="match status" value="1"/>
</dbReference>
<dbReference type="AlphaFoldDB" id="A0A7R9Q4T0"/>
<dbReference type="PROSITE" id="PS51673">
    <property type="entry name" value="SUZ"/>
    <property type="match status" value="1"/>
</dbReference>
<dbReference type="PANTHER" id="PTHR31796">
    <property type="entry name" value="SUZ DOMAIN-CONTAINING PROTEIN 1"/>
    <property type="match status" value="1"/>
</dbReference>
<dbReference type="EMBL" id="CAJPIZ010009706">
    <property type="protein sequence ID" value="CAG2112033.1"/>
    <property type="molecule type" value="Genomic_DNA"/>
</dbReference>
<feature type="region of interest" description="Disordered" evidence="3">
    <location>
        <begin position="173"/>
        <end position="216"/>
    </location>
</feature>
<evidence type="ECO:0000259" key="5">
    <source>
        <dbReference type="PROSITE" id="PS51938"/>
    </source>
</evidence>
<evidence type="ECO:0000256" key="3">
    <source>
        <dbReference type="SAM" id="MobiDB-lite"/>
    </source>
</evidence>
<feature type="region of interest" description="Disordered" evidence="3">
    <location>
        <begin position="99"/>
        <end position="119"/>
    </location>
</feature>
<evidence type="ECO:0000259" key="4">
    <source>
        <dbReference type="PROSITE" id="PS51673"/>
    </source>
</evidence>
<reference evidence="6" key="1">
    <citation type="submission" date="2020-11" db="EMBL/GenBank/DDBJ databases">
        <authorList>
            <person name="Tran Van P."/>
        </authorList>
    </citation>
    <scope>NUCLEOTIDE SEQUENCE</scope>
</reference>
<proteinExistence type="inferred from homology"/>
<feature type="domain" description="SUZ-C" evidence="5">
    <location>
        <begin position="193"/>
        <end position="246"/>
    </location>
</feature>
<evidence type="ECO:0000256" key="1">
    <source>
        <dbReference type="ARBA" id="ARBA00007124"/>
    </source>
</evidence>
<feature type="domain" description="SUZ" evidence="4">
    <location>
        <begin position="104"/>
        <end position="175"/>
    </location>
</feature>
<dbReference type="PANTHER" id="PTHR31796:SF2">
    <property type="entry name" value="SUZ DOMAIN-CONTAINING PROTEIN 1"/>
    <property type="match status" value="1"/>
</dbReference>
<feature type="region of interest" description="Disordered" evidence="3">
    <location>
        <begin position="131"/>
        <end position="161"/>
    </location>
</feature>
<dbReference type="InterPro" id="IPR024771">
    <property type="entry name" value="SUZ"/>
</dbReference>
<organism evidence="6">
    <name type="scientific">Medioppia subpectinata</name>
    <dbReference type="NCBI Taxonomy" id="1979941"/>
    <lineage>
        <taxon>Eukaryota</taxon>
        <taxon>Metazoa</taxon>
        <taxon>Ecdysozoa</taxon>
        <taxon>Arthropoda</taxon>
        <taxon>Chelicerata</taxon>
        <taxon>Arachnida</taxon>
        <taxon>Acari</taxon>
        <taxon>Acariformes</taxon>
        <taxon>Sarcoptiformes</taxon>
        <taxon>Oribatida</taxon>
        <taxon>Brachypylina</taxon>
        <taxon>Oppioidea</taxon>
        <taxon>Oppiidae</taxon>
        <taxon>Medioppia</taxon>
    </lineage>
</organism>
<evidence type="ECO:0000256" key="2">
    <source>
        <dbReference type="ARBA" id="ARBA00044802"/>
    </source>
</evidence>
<evidence type="ECO:0000313" key="6">
    <source>
        <dbReference type="EMBL" id="CAD7631603.1"/>
    </source>
</evidence>
<feature type="region of interest" description="Disordered" evidence="3">
    <location>
        <begin position="232"/>
        <end position="251"/>
    </location>
</feature>
<dbReference type="OrthoDB" id="5373615at2759"/>
<sequence length="251" mass="27528">MADQVLDSWEDMIDENGVLDHKLNKLSLNESKEEEMASALRPIVANNCNSSVDSGGQSSVWLSNTSNDTNNRVYDNLNAIKILKRPVNREAINRESECLVNSGNDPNQNQTIITLEDNTRTQYVPQVRILKRQKDSTGQSPTNKPSNGNQTNSKTYEEREAEYAKARLRILGSASAPEEESNSSTTAGAVPVTSSGAQNSKTKTTPTTESRSTKLGLLNNCNELNAVPIIRLPLGPDGTKGFNRQTSPQHR</sequence>
<dbReference type="PROSITE" id="PS51938">
    <property type="entry name" value="SUZ_C"/>
    <property type="match status" value="1"/>
</dbReference>
<dbReference type="EMBL" id="OC864281">
    <property type="protein sequence ID" value="CAD7631603.1"/>
    <property type="molecule type" value="Genomic_DNA"/>
</dbReference>
<comment type="similarity">
    <text evidence="1">Belongs to the SZRD1 family.</text>
</comment>
<feature type="compositionally biased region" description="Polar residues" evidence="3">
    <location>
        <begin position="99"/>
        <end position="113"/>
    </location>
</feature>
<dbReference type="Proteomes" id="UP000759131">
    <property type="component" value="Unassembled WGS sequence"/>
</dbReference>
<dbReference type="InterPro" id="IPR039228">
    <property type="entry name" value="SZRD1"/>
</dbReference>
<dbReference type="InterPro" id="IPR024642">
    <property type="entry name" value="SUZ-C"/>
</dbReference>
<feature type="compositionally biased region" description="Polar residues" evidence="3">
    <location>
        <begin position="242"/>
        <end position="251"/>
    </location>
</feature>
<protein>
    <recommendedName>
        <fullName evidence="2">SUZ RNA-binding domain-containing</fullName>
    </recommendedName>
</protein>
<feature type="compositionally biased region" description="Low complexity" evidence="3">
    <location>
        <begin position="200"/>
        <end position="214"/>
    </location>
</feature>
<keyword evidence="7" id="KW-1185">Reference proteome</keyword>
<name>A0A7R9Q4T0_9ACAR</name>
<feature type="compositionally biased region" description="Polar residues" evidence="3">
    <location>
        <begin position="136"/>
        <end position="154"/>
    </location>
</feature>
<gene>
    <name evidence="6" type="ORF">OSB1V03_LOCUS12012</name>
</gene>
<accession>A0A7R9Q4T0</accession>
<evidence type="ECO:0000313" key="7">
    <source>
        <dbReference type="Proteomes" id="UP000759131"/>
    </source>
</evidence>